<accession>A0A2T0XFJ8</accession>
<feature type="domain" description="HTH lysR-type" evidence="5">
    <location>
        <begin position="1"/>
        <end position="59"/>
    </location>
</feature>
<organism evidence="6 7">
    <name type="scientific">Jezberella montanilacus</name>
    <dbReference type="NCBI Taxonomy" id="323426"/>
    <lineage>
        <taxon>Bacteria</taxon>
        <taxon>Pseudomonadati</taxon>
        <taxon>Pseudomonadota</taxon>
        <taxon>Betaproteobacteria</taxon>
        <taxon>Burkholderiales</taxon>
        <taxon>Alcaligenaceae</taxon>
        <taxon>Jezberella</taxon>
    </lineage>
</organism>
<dbReference type="Proteomes" id="UP000238308">
    <property type="component" value="Unassembled WGS sequence"/>
</dbReference>
<dbReference type="PANTHER" id="PTHR30537:SF35">
    <property type="entry name" value="TRANSCRIPTIONAL REGULATORY PROTEIN"/>
    <property type="match status" value="1"/>
</dbReference>
<dbReference type="AlphaFoldDB" id="A0A2T0XFJ8"/>
<dbReference type="FunFam" id="1.10.10.10:FF:000001">
    <property type="entry name" value="LysR family transcriptional regulator"/>
    <property type="match status" value="1"/>
</dbReference>
<comment type="similarity">
    <text evidence="1">Belongs to the LysR transcriptional regulatory family.</text>
</comment>
<evidence type="ECO:0000259" key="5">
    <source>
        <dbReference type="PROSITE" id="PS50931"/>
    </source>
</evidence>
<dbReference type="GO" id="GO:0043565">
    <property type="term" value="F:sequence-specific DNA binding"/>
    <property type="evidence" value="ECO:0007669"/>
    <property type="project" value="TreeGrafter"/>
</dbReference>
<dbReference type="Gene3D" id="3.40.190.290">
    <property type="match status" value="1"/>
</dbReference>
<keyword evidence="3 6" id="KW-0238">DNA-binding</keyword>
<dbReference type="SUPFAM" id="SSF53850">
    <property type="entry name" value="Periplasmic binding protein-like II"/>
    <property type="match status" value="1"/>
</dbReference>
<keyword evidence="7" id="KW-1185">Reference proteome</keyword>
<name>A0A2T0XFJ8_9BURK</name>
<dbReference type="Pfam" id="PF03466">
    <property type="entry name" value="LysR_substrate"/>
    <property type="match status" value="1"/>
</dbReference>
<keyword evidence="2" id="KW-0805">Transcription regulation</keyword>
<dbReference type="FunFam" id="3.40.190.290:FF:000001">
    <property type="entry name" value="Transcriptional regulator, LysR family"/>
    <property type="match status" value="1"/>
</dbReference>
<dbReference type="RefSeq" id="WP_106228006.1">
    <property type="nucleotide sequence ID" value="NZ_PVTV01000014.1"/>
</dbReference>
<evidence type="ECO:0000256" key="3">
    <source>
        <dbReference type="ARBA" id="ARBA00023125"/>
    </source>
</evidence>
<protein>
    <submittedName>
        <fullName evidence="6">DNA-binding transcriptional LysR family regulator</fullName>
    </submittedName>
</protein>
<dbReference type="Gene3D" id="1.10.10.10">
    <property type="entry name" value="Winged helix-like DNA-binding domain superfamily/Winged helix DNA-binding domain"/>
    <property type="match status" value="1"/>
</dbReference>
<dbReference type="CDD" id="cd08422">
    <property type="entry name" value="PBP2_CrgA_like"/>
    <property type="match status" value="1"/>
</dbReference>
<dbReference type="OrthoDB" id="9026421at2"/>
<keyword evidence="4" id="KW-0804">Transcription</keyword>
<dbReference type="Pfam" id="PF00126">
    <property type="entry name" value="HTH_1"/>
    <property type="match status" value="1"/>
</dbReference>
<gene>
    <name evidence="6" type="ORF">BCM14_2178</name>
</gene>
<proteinExistence type="inferred from homology"/>
<dbReference type="InterPro" id="IPR036388">
    <property type="entry name" value="WH-like_DNA-bd_sf"/>
</dbReference>
<evidence type="ECO:0000256" key="4">
    <source>
        <dbReference type="ARBA" id="ARBA00023163"/>
    </source>
</evidence>
<evidence type="ECO:0000313" key="6">
    <source>
        <dbReference type="EMBL" id="PRY97714.1"/>
    </source>
</evidence>
<dbReference type="EMBL" id="PVTV01000014">
    <property type="protein sequence ID" value="PRY97714.1"/>
    <property type="molecule type" value="Genomic_DNA"/>
</dbReference>
<dbReference type="PANTHER" id="PTHR30537">
    <property type="entry name" value="HTH-TYPE TRANSCRIPTIONAL REGULATOR"/>
    <property type="match status" value="1"/>
</dbReference>
<dbReference type="SUPFAM" id="SSF46785">
    <property type="entry name" value="Winged helix' DNA-binding domain"/>
    <property type="match status" value="1"/>
</dbReference>
<evidence type="ECO:0000256" key="1">
    <source>
        <dbReference type="ARBA" id="ARBA00009437"/>
    </source>
</evidence>
<evidence type="ECO:0000313" key="7">
    <source>
        <dbReference type="Proteomes" id="UP000238308"/>
    </source>
</evidence>
<dbReference type="InterPro" id="IPR036390">
    <property type="entry name" value="WH_DNA-bd_sf"/>
</dbReference>
<evidence type="ECO:0000256" key="2">
    <source>
        <dbReference type="ARBA" id="ARBA00023015"/>
    </source>
</evidence>
<dbReference type="GO" id="GO:0006351">
    <property type="term" value="P:DNA-templated transcription"/>
    <property type="evidence" value="ECO:0007669"/>
    <property type="project" value="TreeGrafter"/>
</dbReference>
<comment type="caution">
    <text evidence="6">The sequence shown here is derived from an EMBL/GenBank/DDBJ whole genome shotgun (WGS) entry which is preliminary data.</text>
</comment>
<reference evidence="6 7" key="1">
    <citation type="submission" date="2018-03" db="EMBL/GenBank/DDBJ databases">
        <title>Genomic Encyclopedia of Type Strains, Phase III (KMG-III): the genomes of soil and plant-associated and newly described type strains.</title>
        <authorList>
            <person name="Whitman W."/>
        </authorList>
    </citation>
    <scope>NUCLEOTIDE SEQUENCE [LARGE SCALE GENOMIC DNA]</scope>
    <source>
        <strain evidence="6 7">MWH-P2sevCIIIb</strain>
    </source>
</reference>
<dbReference type="InterPro" id="IPR005119">
    <property type="entry name" value="LysR_subst-bd"/>
</dbReference>
<dbReference type="InterPro" id="IPR000847">
    <property type="entry name" value="LysR_HTH_N"/>
</dbReference>
<dbReference type="PROSITE" id="PS50931">
    <property type="entry name" value="HTH_LYSR"/>
    <property type="match status" value="1"/>
</dbReference>
<dbReference type="GO" id="GO:0003700">
    <property type="term" value="F:DNA-binding transcription factor activity"/>
    <property type="evidence" value="ECO:0007669"/>
    <property type="project" value="InterPro"/>
</dbReference>
<sequence>MDKFQEITTFTAVVDAGSFVKAADRLNMSKAAVSRHLVDLETRLGIRLLHRTTRKLSLTEEGELFYERCKEILETIESAENEITSHTEDVSGQIRINAPFSFGIRKLAPLWGIFHQKYPKVTLDVVLSDRLVDVVDEGYDIAIRIAALTNSTMVSKKLTTTRIILCASPTYLKEHGTPKKPADLMNHQVINYSYWAGKEEWSFDGPNGGESVNIKPFMQTNNGDTCLSAAIAHQGIVLQPSFIVGDAIRAGDLVEIMPKYKSIELGIYAIFPTRKHIAPKVRVLIDFLVDYFSKKDLDNF</sequence>
<dbReference type="InterPro" id="IPR058163">
    <property type="entry name" value="LysR-type_TF_proteobact-type"/>
</dbReference>